<accession>A0A068SRX0</accession>
<sequence length="61" mass="6866">MIDGQKVALAIFVALLIIGHMALRRLLYGSLYFGSRHANVGFAVLCFLFLFGSLMWDVLFE</sequence>
<evidence type="ECO:0000313" key="3">
    <source>
        <dbReference type="Proteomes" id="UP000028181"/>
    </source>
</evidence>
<keyword evidence="1" id="KW-1133">Transmembrane helix</keyword>
<dbReference type="HOGENOM" id="CLU_2917930_0_0_5"/>
<dbReference type="EMBL" id="HG938353">
    <property type="protein sequence ID" value="CDN49052.1"/>
    <property type="molecule type" value="Genomic_DNA"/>
</dbReference>
<feature type="transmembrane region" description="Helical" evidence="1">
    <location>
        <begin position="7"/>
        <end position="28"/>
    </location>
</feature>
<organism evidence="2 3">
    <name type="scientific">Neorhizobium galegae bv. orientalis str. HAMBI 540</name>
    <dbReference type="NCBI Taxonomy" id="1028800"/>
    <lineage>
        <taxon>Bacteria</taxon>
        <taxon>Pseudomonadati</taxon>
        <taxon>Pseudomonadota</taxon>
        <taxon>Alphaproteobacteria</taxon>
        <taxon>Hyphomicrobiales</taxon>
        <taxon>Rhizobiaceae</taxon>
        <taxon>Rhizobium/Agrobacterium group</taxon>
        <taxon>Neorhizobium</taxon>
    </lineage>
</organism>
<dbReference type="KEGG" id="ngg:RG540_CH28860"/>
<evidence type="ECO:0000256" key="1">
    <source>
        <dbReference type="SAM" id="Phobius"/>
    </source>
</evidence>
<name>A0A068SRX0_NEOGA</name>
<proteinExistence type="predicted"/>
<keyword evidence="1" id="KW-0812">Transmembrane</keyword>
<gene>
    <name evidence="2" type="ORF">RG540_CH28860</name>
</gene>
<feature type="transmembrane region" description="Helical" evidence="1">
    <location>
        <begin position="40"/>
        <end position="60"/>
    </location>
</feature>
<dbReference type="Proteomes" id="UP000028181">
    <property type="component" value="Chromosome I"/>
</dbReference>
<protein>
    <submittedName>
        <fullName evidence="2">Uncharacterized protein</fullName>
    </submittedName>
</protein>
<reference evidence="3" key="1">
    <citation type="journal article" date="2014" name="BMC Genomics">
        <title>Genome sequencing of two Neorhizobium galegae strains reveals a noeT gene responsible for the unusual acetylation of the nodulation factors.</title>
        <authorList>
            <person name="Osterman J."/>
            <person name="Marsh J."/>
            <person name="Laine P.K."/>
            <person name="Zeng Z."/>
            <person name="Alatalo E."/>
            <person name="Sullivan J.T."/>
            <person name="Young J.P."/>
            <person name="Thomas-Oates J."/>
            <person name="Paulin L."/>
            <person name="Lindstrom K."/>
        </authorList>
    </citation>
    <scope>NUCLEOTIDE SEQUENCE [LARGE SCALE GENOMIC DNA]</scope>
    <source>
        <strain evidence="3">HAMBI 540</strain>
    </source>
</reference>
<keyword evidence="1" id="KW-0472">Membrane</keyword>
<keyword evidence="3" id="KW-1185">Reference proteome</keyword>
<evidence type="ECO:0000313" key="2">
    <source>
        <dbReference type="EMBL" id="CDN49052.1"/>
    </source>
</evidence>
<dbReference type="AlphaFoldDB" id="A0A068SRX0"/>